<feature type="region of interest" description="Disordered" evidence="1">
    <location>
        <begin position="29"/>
        <end position="80"/>
    </location>
</feature>
<gene>
    <name evidence="2" type="ORF">OS493_016345</name>
</gene>
<reference evidence="2" key="1">
    <citation type="submission" date="2023-01" db="EMBL/GenBank/DDBJ databases">
        <title>Genome assembly of the deep-sea coral Lophelia pertusa.</title>
        <authorList>
            <person name="Herrera S."/>
            <person name="Cordes E."/>
        </authorList>
    </citation>
    <scope>NUCLEOTIDE SEQUENCE</scope>
    <source>
        <strain evidence="2">USNM1676648</strain>
        <tissue evidence="2">Polyp</tissue>
    </source>
</reference>
<name>A0A9X0D577_9CNID</name>
<evidence type="ECO:0000313" key="3">
    <source>
        <dbReference type="Proteomes" id="UP001163046"/>
    </source>
</evidence>
<dbReference type="AlphaFoldDB" id="A0A9X0D577"/>
<accession>A0A9X0D577</accession>
<evidence type="ECO:0000256" key="1">
    <source>
        <dbReference type="SAM" id="MobiDB-lite"/>
    </source>
</evidence>
<evidence type="ECO:0000313" key="2">
    <source>
        <dbReference type="EMBL" id="KAJ7385274.1"/>
    </source>
</evidence>
<organism evidence="2 3">
    <name type="scientific">Desmophyllum pertusum</name>
    <dbReference type="NCBI Taxonomy" id="174260"/>
    <lineage>
        <taxon>Eukaryota</taxon>
        <taxon>Metazoa</taxon>
        <taxon>Cnidaria</taxon>
        <taxon>Anthozoa</taxon>
        <taxon>Hexacorallia</taxon>
        <taxon>Scleractinia</taxon>
        <taxon>Caryophylliina</taxon>
        <taxon>Caryophylliidae</taxon>
        <taxon>Desmophyllum</taxon>
    </lineage>
</organism>
<feature type="compositionally biased region" description="Low complexity" evidence="1">
    <location>
        <begin position="55"/>
        <end position="74"/>
    </location>
</feature>
<sequence length="80" mass="8070">MEKLGKIQNSGRNILLVARHTAILSTFDSFMERKDEGPGGGGEGEGGGPGGPGGPTQSNSSSGSNSAPSSFGPPENERKP</sequence>
<dbReference type="Proteomes" id="UP001163046">
    <property type="component" value="Unassembled WGS sequence"/>
</dbReference>
<keyword evidence="3" id="KW-1185">Reference proteome</keyword>
<protein>
    <submittedName>
        <fullName evidence="2">Uncharacterized protein</fullName>
    </submittedName>
</protein>
<dbReference type="EMBL" id="MU825881">
    <property type="protein sequence ID" value="KAJ7385274.1"/>
    <property type="molecule type" value="Genomic_DNA"/>
</dbReference>
<proteinExistence type="predicted"/>
<feature type="compositionally biased region" description="Gly residues" evidence="1">
    <location>
        <begin position="38"/>
        <end position="54"/>
    </location>
</feature>
<comment type="caution">
    <text evidence="2">The sequence shown here is derived from an EMBL/GenBank/DDBJ whole genome shotgun (WGS) entry which is preliminary data.</text>
</comment>